<comment type="caution">
    <text evidence="2">The sequence shown here is derived from an EMBL/GenBank/DDBJ whole genome shotgun (WGS) entry which is preliminary data.</text>
</comment>
<reference evidence="2 3" key="1">
    <citation type="journal article" date="2019" name="Int. J. Syst. Evol. Microbiol.">
        <title>The Global Catalogue of Microorganisms (GCM) 10K type strain sequencing project: providing services to taxonomists for standard genome sequencing and annotation.</title>
        <authorList>
            <consortium name="The Broad Institute Genomics Platform"/>
            <consortium name="The Broad Institute Genome Sequencing Center for Infectious Disease"/>
            <person name="Wu L."/>
            <person name="Ma J."/>
        </authorList>
    </citation>
    <scope>NUCLEOTIDE SEQUENCE [LARGE SCALE GENOMIC DNA]</scope>
    <source>
        <strain evidence="2 3">JCM 14545</strain>
    </source>
</reference>
<accession>A0ABN2SNI6</accession>
<evidence type="ECO:0000259" key="1">
    <source>
        <dbReference type="PROSITE" id="PS51534"/>
    </source>
</evidence>
<dbReference type="Proteomes" id="UP001501116">
    <property type="component" value="Unassembled WGS sequence"/>
</dbReference>
<dbReference type="InterPro" id="IPR013568">
    <property type="entry name" value="SEFIR_dom"/>
</dbReference>
<protein>
    <recommendedName>
        <fullName evidence="1">SEFIR domain-containing protein</fullName>
    </recommendedName>
</protein>
<sequence>MSFQESQPDRLPGGNPTVFVSYTHDDEQHRRAVREFASFLQDNGVDVVLDQWAEDHRKDWQAWAQKGMTESDYVIVVASDGYRRMGDGNGPNDRNLGGQSEAALLRDLLQGDRRAWTPKILPVLLPGQGIEGIPLFLQPHAADRYAVDAFTPAGAEDLIRTVTRQPRHVRPPLGRTLVLPPESGPGARTEATWTTLPEAIPVHWLPDLVPGHRHRLQPAVELHLVPVEPTARLGIRQLETVRGELASAGRSRRLFSPSEGLTVESSDQAVWAYASSPATVGSGLAVHRSGQRTCWFPATQATLGWLLDRNDLTEQLTDHLGLLADLEIPLPGKFAPTIGMAPTGSVRVGDLSDAAATTASFPVGQPQQVRFDADEAVAVADLRGSARSIAEELAARLTTALAG</sequence>
<organism evidence="2 3">
    <name type="scientific">Amycolatopsis minnesotensis</name>
    <dbReference type="NCBI Taxonomy" id="337894"/>
    <lineage>
        <taxon>Bacteria</taxon>
        <taxon>Bacillati</taxon>
        <taxon>Actinomycetota</taxon>
        <taxon>Actinomycetes</taxon>
        <taxon>Pseudonocardiales</taxon>
        <taxon>Pseudonocardiaceae</taxon>
        <taxon>Amycolatopsis</taxon>
    </lineage>
</organism>
<dbReference type="EMBL" id="BAAANN010000053">
    <property type="protein sequence ID" value="GAA1989844.1"/>
    <property type="molecule type" value="Genomic_DNA"/>
</dbReference>
<dbReference type="RefSeq" id="WP_344430872.1">
    <property type="nucleotide sequence ID" value="NZ_BAAANN010000053.1"/>
</dbReference>
<gene>
    <name evidence="2" type="ORF">GCM10009754_80150</name>
</gene>
<dbReference type="InterPro" id="IPR035897">
    <property type="entry name" value="Toll_tir_struct_dom_sf"/>
</dbReference>
<feature type="domain" description="SEFIR" evidence="1">
    <location>
        <begin position="15"/>
        <end position="158"/>
    </location>
</feature>
<name>A0ABN2SNI6_9PSEU</name>
<dbReference type="Pfam" id="PF08357">
    <property type="entry name" value="SEFIR"/>
    <property type="match status" value="1"/>
</dbReference>
<evidence type="ECO:0000313" key="3">
    <source>
        <dbReference type="Proteomes" id="UP001501116"/>
    </source>
</evidence>
<dbReference type="Gene3D" id="3.40.50.11530">
    <property type="match status" value="1"/>
</dbReference>
<dbReference type="PROSITE" id="PS51534">
    <property type="entry name" value="SEFIR"/>
    <property type="match status" value="1"/>
</dbReference>
<proteinExistence type="predicted"/>
<evidence type="ECO:0000313" key="2">
    <source>
        <dbReference type="EMBL" id="GAA1989844.1"/>
    </source>
</evidence>
<dbReference type="SUPFAM" id="SSF52200">
    <property type="entry name" value="Toll/Interleukin receptor TIR domain"/>
    <property type="match status" value="1"/>
</dbReference>
<keyword evidence="3" id="KW-1185">Reference proteome</keyword>